<dbReference type="KEGG" id="adu:127741276"/>
<sequence length="140" mass="15872">MEVQNMGLGWLQYVPEWAVNQDMMVALASSYSRDENSLIVGTRKIPISVELIARCFGLPNHGDSFKSPKIVAEHRLVNSFTGKTQADLKRDVITCSMQSDVDRINFRRQFIMLIAKCFFFPSPKATVSDIHIRTAIDVHL</sequence>
<protein>
    <submittedName>
        <fullName evidence="2">Uncharacterized protein LOC127741276</fullName>
    </submittedName>
</protein>
<dbReference type="GeneID" id="127741276"/>
<reference evidence="1" key="1">
    <citation type="journal article" date="2016" name="Nat. Genet.">
        <title>The genome sequences of Arachis duranensis and Arachis ipaensis, the diploid ancestors of cultivated peanut.</title>
        <authorList>
            <person name="Bertioli D.J."/>
            <person name="Cannon S.B."/>
            <person name="Froenicke L."/>
            <person name="Huang G."/>
            <person name="Farmer A.D."/>
            <person name="Cannon E.K."/>
            <person name="Liu X."/>
            <person name="Gao D."/>
            <person name="Clevenger J."/>
            <person name="Dash S."/>
            <person name="Ren L."/>
            <person name="Moretzsohn M.C."/>
            <person name="Shirasawa K."/>
            <person name="Huang W."/>
            <person name="Vidigal B."/>
            <person name="Abernathy B."/>
            <person name="Chu Y."/>
            <person name="Niederhuth C.E."/>
            <person name="Umale P."/>
            <person name="Araujo A.C."/>
            <person name="Kozik A."/>
            <person name="Kim K.D."/>
            <person name="Burow M.D."/>
            <person name="Varshney R.K."/>
            <person name="Wang X."/>
            <person name="Zhang X."/>
            <person name="Barkley N."/>
            <person name="Guimaraes P.M."/>
            <person name="Isobe S."/>
            <person name="Guo B."/>
            <person name="Liao B."/>
            <person name="Stalker H.T."/>
            <person name="Schmitz R.J."/>
            <person name="Scheffler B.E."/>
            <person name="Leal-Bertioli S.C."/>
            <person name="Xun X."/>
            <person name="Jackson S.A."/>
            <person name="Michelmore R."/>
            <person name="Ozias-Akins P."/>
        </authorList>
    </citation>
    <scope>NUCLEOTIDE SEQUENCE [LARGE SCALE GENOMIC DNA]</scope>
    <source>
        <strain evidence="1">cv. V14167</strain>
    </source>
</reference>
<evidence type="ECO:0000313" key="2">
    <source>
        <dbReference type="RefSeq" id="XP_052109367.1"/>
    </source>
</evidence>
<dbReference type="RefSeq" id="XP_052109367.1">
    <property type="nucleotide sequence ID" value="XM_052253407.1"/>
</dbReference>
<dbReference type="Proteomes" id="UP000515211">
    <property type="component" value="Chromosome 8"/>
</dbReference>
<accession>A0A9C6WBU4</accession>
<gene>
    <name evidence="2" type="primary">LOC127741276</name>
</gene>
<name>A0A9C6WBU4_ARADU</name>
<dbReference type="AlphaFoldDB" id="A0A9C6WBU4"/>
<keyword evidence="1" id="KW-1185">Reference proteome</keyword>
<organism evidence="1 2">
    <name type="scientific">Arachis duranensis</name>
    <name type="common">Wild peanut</name>
    <dbReference type="NCBI Taxonomy" id="130453"/>
    <lineage>
        <taxon>Eukaryota</taxon>
        <taxon>Viridiplantae</taxon>
        <taxon>Streptophyta</taxon>
        <taxon>Embryophyta</taxon>
        <taxon>Tracheophyta</taxon>
        <taxon>Spermatophyta</taxon>
        <taxon>Magnoliopsida</taxon>
        <taxon>eudicotyledons</taxon>
        <taxon>Gunneridae</taxon>
        <taxon>Pentapetalae</taxon>
        <taxon>rosids</taxon>
        <taxon>fabids</taxon>
        <taxon>Fabales</taxon>
        <taxon>Fabaceae</taxon>
        <taxon>Papilionoideae</taxon>
        <taxon>50 kb inversion clade</taxon>
        <taxon>dalbergioids sensu lato</taxon>
        <taxon>Dalbergieae</taxon>
        <taxon>Pterocarpus clade</taxon>
        <taxon>Arachis</taxon>
    </lineage>
</organism>
<reference evidence="2" key="2">
    <citation type="submission" date="2025-08" db="UniProtKB">
        <authorList>
            <consortium name="RefSeq"/>
        </authorList>
    </citation>
    <scope>IDENTIFICATION</scope>
    <source>
        <tissue evidence="2">Whole plant</tissue>
    </source>
</reference>
<proteinExistence type="predicted"/>
<evidence type="ECO:0000313" key="1">
    <source>
        <dbReference type="Proteomes" id="UP000515211"/>
    </source>
</evidence>